<dbReference type="OrthoDB" id="5523607at2"/>
<evidence type="ECO:0000256" key="1">
    <source>
        <dbReference type="SAM" id="SignalP"/>
    </source>
</evidence>
<protein>
    <recommendedName>
        <fullName evidence="4">Surface antigen</fullName>
    </recommendedName>
</protein>
<evidence type="ECO:0008006" key="4">
    <source>
        <dbReference type="Google" id="ProtNLM"/>
    </source>
</evidence>
<gene>
    <name evidence="2" type="ORF">GL300_21835</name>
</gene>
<accession>A0A844HUB0</accession>
<dbReference type="Proteomes" id="UP000449846">
    <property type="component" value="Unassembled WGS sequence"/>
</dbReference>
<dbReference type="Gene3D" id="2.40.160.50">
    <property type="entry name" value="membrane protein fhac: a member of the omp85/tpsb transporter family"/>
    <property type="match status" value="1"/>
</dbReference>
<reference evidence="2 3" key="1">
    <citation type="submission" date="2019-11" db="EMBL/GenBank/DDBJ databases">
        <authorList>
            <person name="Dong K."/>
        </authorList>
    </citation>
    <scope>NUCLEOTIDE SEQUENCE [LARGE SCALE GENOMIC DNA]</scope>
    <source>
        <strain evidence="2 3">NBRC 112902</strain>
    </source>
</reference>
<feature type="chain" id="PRO_5032441291" description="Surface antigen" evidence="1">
    <location>
        <begin position="29"/>
        <end position="384"/>
    </location>
</feature>
<evidence type="ECO:0000313" key="2">
    <source>
        <dbReference type="EMBL" id="MTH61845.1"/>
    </source>
</evidence>
<keyword evidence="3" id="KW-1185">Reference proteome</keyword>
<dbReference type="AlphaFoldDB" id="A0A844HUB0"/>
<proteinExistence type="predicted"/>
<keyword evidence="1" id="KW-0732">Signal</keyword>
<sequence length="384" mass="41475">MCAWFRSSTSLGVISVIAVTSLAPASQAFDWSIFVDPDDHMFDASALLARGGFIPIPVIITEPAVEGGFGVVGQFINGALGPGGQGARTMVGLAYTGNDSKAGGIMRTGQFREGKARYQLAFGGADITLPIFPFGLDRSVDYFNEVFGGIAAARFQIGESQFWAGPRLTYRHSVVSLGAGEDETEIGSRVRALINDVIDSKQYISLGASVHYDSRNNPVSPTNGINAVLKFDRYDSAWGSDANFNNVSATVASFTEFGDAWSLGMLAEYDTTGGDVPFTLAPSVGLRGVQHGRYSGDSALTAEIELRRQFTPRWAGVVFGGYGETHVKDSRLYQAEDDIWTWGAGFRYRIARKMGIDAGLDIAKGPEDTIFYIQFGHAWMRAMD</sequence>
<name>A0A844HUB0_9RHOB</name>
<comment type="caution">
    <text evidence="2">The sequence shown here is derived from an EMBL/GenBank/DDBJ whole genome shotgun (WGS) entry which is preliminary data.</text>
</comment>
<dbReference type="EMBL" id="WMIG01000021">
    <property type="protein sequence ID" value="MTH61845.1"/>
    <property type="molecule type" value="Genomic_DNA"/>
</dbReference>
<organism evidence="2 3">
    <name type="scientific">Paracoccus litorisediminis</name>
    <dbReference type="NCBI Taxonomy" id="2006130"/>
    <lineage>
        <taxon>Bacteria</taxon>
        <taxon>Pseudomonadati</taxon>
        <taxon>Pseudomonadota</taxon>
        <taxon>Alphaproteobacteria</taxon>
        <taxon>Rhodobacterales</taxon>
        <taxon>Paracoccaceae</taxon>
        <taxon>Paracoccus</taxon>
    </lineage>
</organism>
<feature type="signal peptide" evidence="1">
    <location>
        <begin position="1"/>
        <end position="28"/>
    </location>
</feature>
<evidence type="ECO:0000313" key="3">
    <source>
        <dbReference type="Proteomes" id="UP000449846"/>
    </source>
</evidence>